<evidence type="ECO:0000259" key="1">
    <source>
        <dbReference type="SMART" id="SM00530"/>
    </source>
</evidence>
<feature type="domain" description="HTH cro/C1-type" evidence="1">
    <location>
        <begin position="13"/>
        <end position="85"/>
    </location>
</feature>
<dbReference type="InterPro" id="IPR001387">
    <property type="entry name" value="Cro/C1-type_HTH"/>
</dbReference>
<dbReference type="GO" id="GO:0003677">
    <property type="term" value="F:DNA binding"/>
    <property type="evidence" value="ECO:0007669"/>
    <property type="project" value="InterPro"/>
</dbReference>
<dbReference type="PANTHER" id="PTHR35010">
    <property type="entry name" value="BLL4672 PROTEIN-RELATED"/>
    <property type="match status" value="1"/>
</dbReference>
<reference evidence="2 3" key="1">
    <citation type="submission" date="2020-08" db="EMBL/GenBank/DDBJ databases">
        <title>Genomic Encyclopedia of Type Strains, Phase III (KMG-III): the genomes of soil and plant-associated and newly described type strains.</title>
        <authorList>
            <person name="Whitman W."/>
        </authorList>
    </citation>
    <scope>NUCLEOTIDE SEQUENCE [LARGE SCALE GENOMIC DNA]</scope>
    <source>
        <strain evidence="2 3">CECT 5831</strain>
    </source>
</reference>
<evidence type="ECO:0000313" key="3">
    <source>
        <dbReference type="Proteomes" id="UP000517523"/>
    </source>
</evidence>
<proteinExistence type="predicted"/>
<dbReference type="PANTHER" id="PTHR35010:SF2">
    <property type="entry name" value="BLL4672 PROTEIN"/>
    <property type="match status" value="1"/>
</dbReference>
<comment type="caution">
    <text evidence="2">The sequence shown here is derived from an EMBL/GenBank/DDBJ whole genome shotgun (WGS) entry which is preliminary data.</text>
</comment>
<dbReference type="InterPro" id="IPR010982">
    <property type="entry name" value="Lambda_DNA-bd_dom_sf"/>
</dbReference>
<evidence type="ECO:0000313" key="2">
    <source>
        <dbReference type="EMBL" id="MBB3131546.1"/>
    </source>
</evidence>
<dbReference type="Proteomes" id="UP000517523">
    <property type="component" value="Unassembled WGS sequence"/>
</dbReference>
<dbReference type="CDD" id="cd00093">
    <property type="entry name" value="HTH_XRE"/>
    <property type="match status" value="1"/>
</dbReference>
<gene>
    <name evidence="2" type="ORF">FHS19_006269</name>
</gene>
<sequence>MNEASAGFTLGAFLRARREQLHPSDVGLPSQGRRRTPGLRREEVAQLAHIGISWYTALEQGRQTNPSDQVLDSLARALKLNEYERQYLYRLVKAQDSAGRNETPLLPAGLERTVRSLDPNPALVIDRKWDLLVWNRAAELVFDLPAFTDHAARPNWLIRFLTESILRMNDTERDEKVQVMIARFRADCARYPGDPDVQALIQELLETSEPFRFYWGRQDISQASDCYKRWEIAGIGPLEFEYINLQPSGSPDLQLMVYSASPATYERLGEMVRKVNEGF</sequence>
<name>A0A839TXD5_9BACL</name>
<dbReference type="SUPFAM" id="SSF47413">
    <property type="entry name" value="lambda repressor-like DNA-binding domains"/>
    <property type="match status" value="1"/>
</dbReference>
<accession>A0A839TXD5</accession>
<dbReference type="Pfam" id="PF13560">
    <property type="entry name" value="HTH_31"/>
    <property type="match status" value="1"/>
</dbReference>
<dbReference type="InterPro" id="IPR041413">
    <property type="entry name" value="MLTR_LBD"/>
</dbReference>
<dbReference type="Gene3D" id="1.10.260.40">
    <property type="entry name" value="lambda repressor-like DNA-binding domains"/>
    <property type="match status" value="1"/>
</dbReference>
<dbReference type="EMBL" id="JACHXJ010000007">
    <property type="protein sequence ID" value="MBB3131546.1"/>
    <property type="molecule type" value="Genomic_DNA"/>
</dbReference>
<dbReference type="Pfam" id="PF17765">
    <property type="entry name" value="MLTR_LBD"/>
    <property type="match status" value="1"/>
</dbReference>
<dbReference type="RefSeq" id="WP_183586621.1">
    <property type="nucleotide sequence ID" value="NZ_JACHXJ010000007.1"/>
</dbReference>
<dbReference type="AlphaFoldDB" id="A0A839TXD5"/>
<dbReference type="Gene3D" id="3.30.450.180">
    <property type="match status" value="1"/>
</dbReference>
<protein>
    <submittedName>
        <fullName evidence="2">Transcriptional regulator with XRE-family HTH domain</fullName>
    </submittedName>
</protein>
<organism evidence="2 3">
    <name type="scientific">Paenibacillus rhizosphaerae</name>
    <dbReference type="NCBI Taxonomy" id="297318"/>
    <lineage>
        <taxon>Bacteria</taxon>
        <taxon>Bacillati</taxon>
        <taxon>Bacillota</taxon>
        <taxon>Bacilli</taxon>
        <taxon>Bacillales</taxon>
        <taxon>Paenibacillaceae</taxon>
        <taxon>Paenibacillus</taxon>
    </lineage>
</organism>
<dbReference type="SMART" id="SM00530">
    <property type="entry name" value="HTH_XRE"/>
    <property type="match status" value="1"/>
</dbReference>